<proteinExistence type="predicted"/>
<name>A0A3B0YK21_9ZZZZ</name>
<organism evidence="2">
    <name type="scientific">hydrothermal vent metagenome</name>
    <dbReference type="NCBI Taxonomy" id="652676"/>
    <lineage>
        <taxon>unclassified sequences</taxon>
        <taxon>metagenomes</taxon>
        <taxon>ecological metagenomes</taxon>
    </lineage>
</organism>
<reference evidence="2" key="1">
    <citation type="submission" date="2018-06" db="EMBL/GenBank/DDBJ databases">
        <authorList>
            <person name="Zhirakovskaya E."/>
        </authorList>
    </citation>
    <scope>NUCLEOTIDE SEQUENCE</scope>
</reference>
<feature type="transmembrane region" description="Helical" evidence="1">
    <location>
        <begin position="39"/>
        <end position="61"/>
    </location>
</feature>
<feature type="transmembrane region" description="Helical" evidence="1">
    <location>
        <begin position="105"/>
        <end position="129"/>
    </location>
</feature>
<protein>
    <submittedName>
        <fullName evidence="2">Uncharacterized protein</fullName>
    </submittedName>
</protein>
<feature type="transmembrane region" description="Helical" evidence="1">
    <location>
        <begin position="12"/>
        <end position="32"/>
    </location>
</feature>
<feature type="transmembrane region" description="Helical" evidence="1">
    <location>
        <begin position="73"/>
        <end position="93"/>
    </location>
</feature>
<sequence length="193" mass="22019">MKTLPYLRVSSGFVFLLALCSVFASLVLIKFLRLARYLFVTGLWLLTVMSAPGIYLLIQFLEEQGVAFSTAGTLYLVVYIVMLIAVVYSSMILNRGGMSVREVRFARAPIVFISAMSFVLIGAVTVFYIPIAVQQCNKNYYRYKLGIYECDFNRQKQKGSGKLSACHTTIVSFEQDNFAYFRWKPVPNNRCRY</sequence>
<evidence type="ECO:0000313" key="2">
    <source>
        <dbReference type="EMBL" id="VAW76473.1"/>
    </source>
</evidence>
<gene>
    <name evidence="2" type="ORF">MNBD_GAMMA12-3673</name>
</gene>
<evidence type="ECO:0000256" key="1">
    <source>
        <dbReference type="SAM" id="Phobius"/>
    </source>
</evidence>
<keyword evidence="1" id="KW-1133">Transmembrane helix</keyword>
<keyword evidence="1" id="KW-0812">Transmembrane</keyword>
<accession>A0A3B0YK21</accession>
<keyword evidence="1" id="KW-0472">Membrane</keyword>
<dbReference type="AlphaFoldDB" id="A0A3B0YK21"/>
<dbReference type="EMBL" id="UOFL01000108">
    <property type="protein sequence ID" value="VAW76473.1"/>
    <property type="molecule type" value="Genomic_DNA"/>
</dbReference>